<evidence type="ECO:0000259" key="2">
    <source>
        <dbReference type="Pfam" id="PF12891"/>
    </source>
</evidence>
<feature type="chain" id="PRO_5010342411" evidence="1">
    <location>
        <begin position="20"/>
        <end position="625"/>
    </location>
</feature>
<dbReference type="InterPro" id="IPR013780">
    <property type="entry name" value="Glyco_hydro_b"/>
</dbReference>
<dbReference type="NCBIfam" id="TIGR04183">
    <property type="entry name" value="Por_Secre_tail"/>
    <property type="match status" value="1"/>
</dbReference>
<evidence type="ECO:0000256" key="1">
    <source>
        <dbReference type="SAM" id="SignalP"/>
    </source>
</evidence>
<proteinExistence type="predicted"/>
<dbReference type="SUPFAM" id="SSF51445">
    <property type="entry name" value="(Trans)glycosidases"/>
    <property type="match status" value="1"/>
</dbReference>
<dbReference type="InterPro" id="IPR024745">
    <property type="entry name" value="GH44_cat"/>
</dbReference>
<dbReference type="AlphaFoldDB" id="A0A1S2VPM6"/>
<dbReference type="RefSeq" id="WP_071501229.1">
    <property type="nucleotide sequence ID" value="NZ_MORL01000001.1"/>
</dbReference>
<feature type="domain" description="Glycoside hydrolase family 44 catalytic" evidence="2">
    <location>
        <begin position="92"/>
        <end position="315"/>
    </location>
</feature>
<evidence type="ECO:0000313" key="3">
    <source>
        <dbReference type="EMBL" id="OIN60727.1"/>
    </source>
</evidence>
<dbReference type="InterPro" id="IPR026444">
    <property type="entry name" value="Secre_tail"/>
</dbReference>
<name>A0A1S2VPM6_9BACT</name>
<protein>
    <submittedName>
        <fullName evidence="3">Glycoside hydrolase family 44</fullName>
    </submittedName>
</protein>
<evidence type="ECO:0000313" key="4">
    <source>
        <dbReference type="Proteomes" id="UP000181790"/>
    </source>
</evidence>
<keyword evidence="4" id="KW-1185">Reference proteome</keyword>
<keyword evidence="1" id="KW-0732">Signal</keyword>
<dbReference type="SUPFAM" id="SSF51011">
    <property type="entry name" value="Glycosyl hydrolase domain"/>
    <property type="match status" value="1"/>
</dbReference>
<sequence length="625" mass="69922">MRALIIAFSLAGLSQLTLAQAVQIQVDVLANRKPVSPYLYGRNNSLPVDPQKPLTRADLTRLQDAGVRFFRECTGNNATKYNWRRKLSSHPDWYNNVYPNNWDFAASQFTTYFPQAQGMWAFQLIGKAARTQTANFNDWSYNQSQWWQGVNQNLAGGGTVNPASTATKALKDGNPDLYLENWPADSTVGLLTHWFGPGGSGFDKTRFRYWNMDNEPEIWSGTHDDIMPAQLAAEAFIQKYVEVALKARSRFPDIKLVGPVTANEWQWYNYDNKPVTDAGGQKYPWLEFFIKRIAEEQKRTGVRLLDVLDVHFYPSGTKPEEVVQYHRIFFDRTYAFPEANGLRTINGGYDTSLNKEYIFGRCREWLAKYMGTSHGVGLGLTEAGLNAANNANTQAIWYASTLGEFMNNEVELFAPWTWQPGMWEVLHLFSRYNQPVRVDALSTAETLVSAYATANETNDSLTIALVNRSAEARPMQLTLKHFTASGQFASLRLLSNLPATETFSSHSNNALKTSTVPVSNNTISLDLPAMSVISLQLTGRQANAILGFDPATALVVAPNPGTSGFQLTQPFTGHCTVFDMAGREVASFETKNNPVFGQTWPAGTYVAVFRQGDRLLKAVRLIKQN</sequence>
<dbReference type="GO" id="GO:0016787">
    <property type="term" value="F:hydrolase activity"/>
    <property type="evidence" value="ECO:0007669"/>
    <property type="project" value="UniProtKB-KW"/>
</dbReference>
<dbReference type="EMBL" id="MORL01000001">
    <property type="protein sequence ID" value="OIN60727.1"/>
    <property type="molecule type" value="Genomic_DNA"/>
</dbReference>
<dbReference type="Gene3D" id="2.60.40.1180">
    <property type="entry name" value="Golgi alpha-mannosidase II"/>
    <property type="match status" value="1"/>
</dbReference>
<comment type="caution">
    <text evidence="3">The sequence shown here is derived from an EMBL/GenBank/DDBJ whole genome shotgun (WGS) entry which is preliminary data.</text>
</comment>
<dbReference type="Pfam" id="PF12891">
    <property type="entry name" value="Glyco_hydro_44"/>
    <property type="match status" value="1"/>
</dbReference>
<reference evidence="3 4" key="1">
    <citation type="submission" date="2016-10" db="EMBL/GenBank/DDBJ databases">
        <title>Arsenicibacter rosenii gen. nov., sp. nov., an efficient arsenic-methylating bacterium isolated from an arsenic-contaminated paddy soil.</title>
        <authorList>
            <person name="Huang K."/>
        </authorList>
    </citation>
    <scope>NUCLEOTIDE SEQUENCE [LARGE SCALE GENOMIC DNA]</scope>
    <source>
        <strain evidence="3 4">SM-1</strain>
    </source>
</reference>
<feature type="signal peptide" evidence="1">
    <location>
        <begin position="1"/>
        <end position="19"/>
    </location>
</feature>
<dbReference type="Gene3D" id="3.20.20.80">
    <property type="entry name" value="Glycosidases"/>
    <property type="match status" value="1"/>
</dbReference>
<dbReference type="Proteomes" id="UP000181790">
    <property type="component" value="Unassembled WGS sequence"/>
</dbReference>
<gene>
    <name evidence="3" type="ORF">BLX24_01060</name>
</gene>
<keyword evidence="3" id="KW-0378">Hydrolase</keyword>
<dbReference type="InterPro" id="IPR017853">
    <property type="entry name" value="GH"/>
</dbReference>
<dbReference type="OrthoDB" id="9760282at2"/>
<organism evidence="3 4">
    <name type="scientific">Arsenicibacter rosenii</name>
    <dbReference type="NCBI Taxonomy" id="1750698"/>
    <lineage>
        <taxon>Bacteria</taxon>
        <taxon>Pseudomonadati</taxon>
        <taxon>Bacteroidota</taxon>
        <taxon>Cytophagia</taxon>
        <taxon>Cytophagales</taxon>
        <taxon>Spirosomataceae</taxon>
        <taxon>Arsenicibacter</taxon>
    </lineage>
</organism>
<accession>A0A1S2VPM6</accession>